<evidence type="ECO:0000256" key="6">
    <source>
        <dbReference type="ARBA" id="ARBA00022960"/>
    </source>
</evidence>
<keyword evidence="14" id="KW-0131">Cell cycle</keyword>
<dbReference type="InterPro" id="IPR050515">
    <property type="entry name" value="Beta-lactam/transpept"/>
</dbReference>
<dbReference type="SUPFAM" id="SSF56601">
    <property type="entry name" value="beta-lactamase/transpeptidase-like"/>
    <property type="match status" value="1"/>
</dbReference>
<sequence length="655" mass="74174">MEGERGSEKRFVFYAIFGFVGLILLIRLFIMQVLEDKYQESAEANAIQKQTVYPDRGLIFDRNGKLIVYNEPVYDLMVIPREARLPDTMAFCKLFGISKQEFIEKIKAIRAVAPEGVFFSQLSKVDFAKVQEKLSDFPGFYVSRRTVRVYTSEAMANALGYIAEISPEELKKDSTQYYRPGDYIGKSGIEASYEYYLRGEKGIKYQLKNRFNQVVGSYQDGKLDKPAIAGENLISSVDIELQKYGEMLMQNKTGAIVAIEPKTGEILTLITSPSYNPNLLVGAEFKKNYASISRNPDLLLFNRATQSAYPPGSTFKTIQALIGLQNGVLNDTLQLPCNWSLVKCHPHPYWTTPQTSIQYSCNPFYYQAFRRIVHQKGESFEALQEGYKQWREQVLKFGFGRKLGVDIADEGSGSIPQVERFNKIYKNNWNFSNIYSLSIGQGEMGVTLLQMANLACIIANKGYYYTPHLVKSIGKSGKPLPQYQVKHSIGIDEKYFEPIIKGMNGAFKAGTVGPMAQVVNLYAGDICAKTGTVQNPHGEDHSTFIAFAPCDNPQIAIAVYVENAGFGGIWAATIASLMMQKYLKDTTRVKIQPWQVGRIESTEKMVIEKVFNRRELMRLDSIRKAEKRKQDSIKAILRKKEQEEEIYDDNQLNPQ</sequence>
<keyword evidence="6" id="KW-0133">Cell shape</keyword>
<feature type="domain" description="Penicillin-binding protein transpeptidase" evidence="12">
    <location>
        <begin position="254"/>
        <end position="579"/>
    </location>
</feature>
<evidence type="ECO:0000259" key="13">
    <source>
        <dbReference type="Pfam" id="PF03717"/>
    </source>
</evidence>
<dbReference type="SUPFAM" id="SSF56519">
    <property type="entry name" value="Penicillin binding protein dimerisation domain"/>
    <property type="match status" value="1"/>
</dbReference>
<keyword evidence="15" id="KW-1185">Reference proteome</keyword>
<dbReference type="GO" id="GO:0009252">
    <property type="term" value="P:peptidoglycan biosynthetic process"/>
    <property type="evidence" value="ECO:0007669"/>
    <property type="project" value="UniProtKB-KW"/>
</dbReference>
<keyword evidence="10" id="KW-0961">Cell wall biogenesis/degradation</keyword>
<dbReference type="GO" id="GO:0051301">
    <property type="term" value="P:cell division"/>
    <property type="evidence" value="ECO:0007669"/>
    <property type="project" value="UniProtKB-KW"/>
</dbReference>
<keyword evidence="8 11" id="KW-1133">Transmembrane helix</keyword>
<name>A0A2N3IF94_9BACT</name>
<dbReference type="AlphaFoldDB" id="A0A2N3IF94"/>
<feature type="transmembrane region" description="Helical" evidence="11">
    <location>
        <begin position="12"/>
        <end position="30"/>
    </location>
</feature>
<evidence type="ECO:0000256" key="3">
    <source>
        <dbReference type="ARBA" id="ARBA00022475"/>
    </source>
</evidence>
<feature type="domain" description="Penicillin-binding protein dimerisation" evidence="13">
    <location>
        <begin position="52"/>
        <end position="216"/>
    </location>
</feature>
<dbReference type="GO" id="GO:0071555">
    <property type="term" value="P:cell wall organization"/>
    <property type="evidence" value="ECO:0007669"/>
    <property type="project" value="UniProtKB-KW"/>
</dbReference>
<keyword evidence="4" id="KW-0645">Protease</keyword>
<gene>
    <name evidence="14" type="ORF">Rain11_1558</name>
</gene>
<comment type="caution">
    <text evidence="14">The sequence shown here is derived from an EMBL/GenBank/DDBJ whole genome shotgun (WGS) entry which is preliminary data.</text>
</comment>
<reference evidence="14 15" key="1">
    <citation type="submission" date="2017-06" db="EMBL/GenBank/DDBJ databases">
        <title>Raineya orbicola gen. nov., sp. nov. a slightly thermophilic bacterium of the phylum Bacteroidetes and the description of Raineyaceae fam. nov.</title>
        <authorList>
            <person name="Albuquerque L."/>
            <person name="Polonia A.R.M."/>
            <person name="Barroso C."/>
            <person name="Froufe H.J.C."/>
            <person name="Lage O."/>
            <person name="Lobo-Da-Cunha A."/>
            <person name="Egas C."/>
            <person name="Da Costa M.S."/>
        </authorList>
    </citation>
    <scope>NUCLEOTIDE SEQUENCE [LARGE SCALE GENOMIC DNA]</scope>
    <source>
        <strain evidence="14 15">SPSPC-11</strain>
    </source>
</reference>
<evidence type="ECO:0000256" key="10">
    <source>
        <dbReference type="ARBA" id="ARBA00023316"/>
    </source>
</evidence>
<dbReference type="Gene3D" id="3.30.1390.30">
    <property type="entry name" value="Penicillin-binding protein 2a, domain 3"/>
    <property type="match status" value="1"/>
</dbReference>
<accession>A0A2N3IF94</accession>
<dbReference type="Gene3D" id="3.90.1310.10">
    <property type="entry name" value="Penicillin-binding protein 2a (Domain 2)"/>
    <property type="match status" value="1"/>
</dbReference>
<evidence type="ECO:0000256" key="2">
    <source>
        <dbReference type="ARBA" id="ARBA00004236"/>
    </source>
</evidence>
<evidence type="ECO:0000256" key="1">
    <source>
        <dbReference type="ARBA" id="ARBA00004167"/>
    </source>
</evidence>
<keyword evidence="4" id="KW-0378">Hydrolase</keyword>
<evidence type="ECO:0000256" key="8">
    <source>
        <dbReference type="ARBA" id="ARBA00022989"/>
    </source>
</evidence>
<dbReference type="OrthoDB" id="9766847at2"/>
<dbReference type="GO" id="GO:0008658">
    <property type="term" value="F:penicillin binding"/>
    <property type="evidence" value="ECO:0007669"/>
    <property type="project" value="InterPro"/>
</dbReference>
<dbReference type="GO" id="GO:0071972">
    <property type="term" value="F:peptidoglycan L,D-transpeptidase activity"/>
    <property type="evidence" value="ECO:0007669"/>
    <property type="project" value="TreeGrafter"/>
</dbReference>
<dbReference type="GO" id="GO:0008360">
    <property type="term" value="P:regulation of cell shape"/>
    <property type="evidence" value="ECO:0007669"/>
    <property type="project" value="UniProtKB-KW"/>
</dbReference>
<dbReference type="InterPro" id="IPR012338">
    <property type="entry name" value="Beta-lactam/transpept-like"/>
</dbReference>
<dbReference type="EMBL" id="NKXO01000022">
    <property type="protein sequence ID" value="PKQ68903.1"/>
    <property type="molecule type" value="Genomic_DNA"/>
</dbReference>
<keyword evidence="14" id="KW-0132">Cell division</keyword>
<dbReference type="Proteomes" id="UP000233387">
    <property type="component" value="Unassembled WGS sequence"/>
</dbReference>
<keyword evidence="5 11" id="KW-0812">Transmembrane</keyword>
<keyword evidence="4" id="KW-0121">Carboxypeptidase</keyword>
<evidence type="ECO:0000256" key="5">
    <source>
        <dbReference type="ARBA" id="ARBA00022692"/>
    </source>
</evidence>
<evidence type="ECO:0000313" key="15">
    <source>
        <dbReference type="Proteomes" id="UP000233387"/>
    </source>
</evidence>
<dbReference type="GO" id="GO:0005886">
    <property type="term" value="C:plasma membrane"/>
    <property type="evidence" value="ECO:0007669"/>
    <property type="project" value="UniProtKB-SubCell"/>
</dbReference>
<dbReference type="Pfam" id="PF03717">
    <property type="entry name" value="PBP_dimer"/>
    <property type="match status" value="1"/>
</dbReference>
<keyword evidence="7" id="KW-0573">Peptidoglycan synthesis</keyword>
<evidence type="ECO:0000259" key="12">
    <source>
        <dbReference type="Pfam" id="PF00905"/>
    </source>
</evidence>
<proteinExistence type="predicted"/>
<dbReference type="RefSeq" id="WP_101358827.1">
    <property type="nucleotide sequence ID" value="NZ_NKXO01000022.1"/>
</dbReference>
<dbReference type="InterPro" id="IPR005311">
    <property type="entry name" value="PBP_dimer"/>
</dbReference>
<dbReference type="PANTHER" id="PTHR30627:SF2">
    <property type="entry name" value="PEPTIDOGLYCAN D,D-TRANSPEPTIDASE MRDA"/>
    <property type="match status" value="1"/>
</dbReference>
<organism evidence="14 15">
    <name type="scientific">Raineya orbicola</name>
    <dbReference type="NCBI Taxonomy" id="2016530"/>
    <lineage>
        <taxon>Bacteria</taxon>
        <taxon>Pseudomonadati</taxon>
        <taxon>Bacteroidota</taxon>
        <taxon>Cytophagia</taxon>
        <taxon>Cytophagales</taxon>
        <taxon>Raineyaceae</taxon>
        <taxon>Raineya</taxon>
    </lineage>
</organism>
<evidence type="ECO:0000256" key="7">
    <source>
        <dbReference type="ARBA" id="ARBA00022984"/>
    </source>
</evidence>
<dbReference type="Pfam" id="PF00905">
    <property type="entry name" value="Transpeptidase"/>
    <property type="match status" value="1"/>
</dbReference>
<comment type="subcellular location">
    <subcellularLocation>
        <location evidence="2">Cell membrane</location>
    </subcellularLocation>
    <subcellularLocation>
        <location evidence="1">Membrane</location>
        <topology evidence="1">Single-pass membrane protein</topology>
    </subcellularLocation>
</comment>
<protein>
    <submittedName>
        <fullName evidence="14">Cell division protein FtsI/penicillin-binding protein 2</fullName>
    </submittedName>
</protein>
<keyword evidence="3" id="KW-1003">Cell membrane</keyword>
<evidence type="ECO:0000256" key="11">
    <source>
        <dbReference type="SAM" id="Phobius"/>
    </source>
</evidence>
<evidence type="ECO:0000313" key="14">
    <source>
        <dbReference type="EMBL" id="PKQ68903.1"/>
    </source>
</evidence>
<dbReference type="InterPro" id="IPR001460">
    <property type="entry name" value="PCN-bd_Tpept"/>
</dbReference>
<dbReference type="PANTHER" id="PTHR30627">
    <property type="entry name" value="PEPTIDOGLYCAN D,D-TRANSPEPTIDASE"/>
    <property type="match status" value="1"/>
</dbReference>
<evidence type="ECO:0000256" key="9">
    <source>
        <dbReference type="ARBA" id="ARBA00023136"/>
    </source>
</evidence>
<evidence type="ECO:0000256" key="4">
    <source>
        <dbReference type="ARBA" id="ARBA00022645"/>
    </source>
</evidence>
<dbReference type="Gene3D" id="3.40.710.10">
    <property type="entry name" value="DD-peptidase/beta-lactamase superfamily"/>
    <property type="match status" value="1"/>
</dbReference>
<dbReference type="InterPro" id="IPR036138">
    <property type="entry name" value="PBP_dimer_sf"/>
</dbReference>
<keyword evidence="9 11" id="KW-0472">Membrane</keyword>